<dbReference type="InterPro" id="IPR050360">
    <property type="entry name" value="MFS_Sugar_Transporters"/>
</dbReference>
<protein>
    <submittedName>
        <fullName evidence="10">Sugar transporter</fullName>
    </submittedName>
</protein>
<dbReference type="InterPro" id="IPR003663">
    <property type="entry name" value="Sugar/inositol_transpt"/>
</dbReference>
<feature type="transmembrane region" description="Helical" evidence="8">
    <location>
        <begin position="418"/>
        <end position="439"/>
    </location>
</feature>
<evidence type="ECO:0000256" key="4">
    <source>
        <dbReference type="ARBA" id="ARBA00022692"/>
    </source>
</evidence>
<feature type="transmembrane region" description="Helical" evidence="8">
    <location>
        <begin position="287"/>
        <end position="312"/>
    </location>
</feature>
<feature type="transmembrane region" description="Helical" evidence="8">
    <location>
        <begin position="136"/>
        <end position="157"/>
    </location>
</feature>
<feature type="transmembrane region" description="Helical" evidence="8">
    <location>
        <begin position="254"/>
        <end position="275"/>
    </location>
</feature>
<keyword evidence="10" id="KW-0762">Sugar transport</keyword>
<keyword evidence="5 8" id="KW-1133">Transmembrane helix</keyword>
<dbReference type="CDD" id="cd17356">
    <property type="entry name" value="MFS_HXT"/>
    <property type="match status" value="1"/>
</dbReference>
<dbReference type="SUPFAM" id="SSF103473">
    <property type="entry name" value="MFS general substrate transporter"/>
    <property type="match status" value="1"/>
</dbReference>
<accession>A0A4P9Y2I3</accession>
<keyword evidence="6 8" id="KW-0472">Membrane</keyword>
<dbReference type="Proteomes" id="UP000267251">
    <property type="component" value="Unassembled WGS sequence"/>
</dbReference>
<dbReference type="EMBL" id="KZ988407">
    <property type="protein sequence ID" value="RKP12261.1"/>
    <property type="molecule type" value="Genomic_DNA"/>
</dbReference>
<name>A0A4P9Y2I3_9FUNG</name>
<evidence type="ECO:0000259" key="9">
    <source>
        <dbReference type="PROSITE" id="PS50850"/>
    </source>
</evidence>
<feature type="transmembrane region" description="Helical" evidence="8">
    <location>
        <begin position="390"/>
        <end position="412"/>
    </location>
</feature>
<evidence type="ECO:0000256" key="5">
    <source>
        <dbReference type="ARBA" id="ARBA00022989"/>
    </source>
</evidence>
<keyword evidence="11" id="KW-1185">Reference proteome</keyword>
<evidence type="ECO:0000256" key="1">
    <source>
        <dbReference type="ARBA" id="ARBA00004141"/>
    </source>
</evidence>
<feature type="transmembrane region" description="Helical" evidence="8">
    <location>
        <begin position="50"/>
        <end position="70"/>
    </location>
</feature>
<sequence>MSNSYLYLTVLVSAIGGLLFGYDIGVISGVLEMPRFKETFNWNSPLEKGFIVSSLHLGCLLGCIISSWMCDGLGRRWTIILGALVFCLGGAFQTLATSLPFLFSGRIISGIAIGTLSMAVPLFLAEIAPKHLRGRLVSCHQLAITIGILVSFCINFACSSIADDGSWRIPLAMQMVISALMAFGMLFLPASPRWLMSRGRVDQAATALRRIRGSAGPEVQQELDEVQDSIRLEREIGHGTWKECFSNGMWRRTLIGITLQAFQQLTGINAVLYYAPQIVRAAGFNNLQVALLATAGTGLINMCMTLPGIYLVDRVGRRVLLVSGGIMCALWMSLLGILMAVYGPTYDVKAVPFVCLAAVYLFTASFSYSWGPTSWVYPSELYPLRIRAKAMSMTTASNWLFNFLVAQAVPGLLQSIDWGLYLIFAGFGLGMALWVYFAVPETKGKSLEEVDALFGHSRPQHYTEAYMKQYIPIGGH</sequence>
<dbReference type="PANTHER" id="PTHR48022">
    <property type="entry name" value="PLASTIDIC GLUCOSE TRANSPORTER 4"/>
    <property type="match status" value="1"/>
</dbReference>
<comment type="similarity">
    <text evidence="2 7">Belongs to the major facilitator superfamily. Sugar transporter (TC 2.A.1.1) family.</text>
</comment>
<comment type="subcellular location">
    <subcellularLocation>
        <location evidence="1">Membrane</location>
        <topology evidence="1">Multi-pass membrane protein</topology>
    </subcellularLocation>
</comment>
<dbReference type="InterPro" id="IPR005828">
    <property type="entry name" value="MFS_sugar_transport-like"/>
</dbReference>
<dbReference type="AlphaFoldDB" id="A0A4P9Y2I3"/>
<dbReference type="NCBIfam" id="TIGR00879">
    <property type="entry name" value="SP"/>
    <property type="match status" value="1"/>
</dbReference>
<feature type="transmembrane region" description="Helical" evidence="8">
    <location>
        <begin position="7"/>
        <end position="30"/>
    </location>
</feature>
<dbReference type="PROSITE" id="PS00216">
    <property type="entry name" value="SUGAR_TRANSPORT_1"/>
    <property type="match status" value="1"/>
</dbReference>
<evidence type="ECO:0000313" key="10">
    <source>
        <dbReference type="EMBL" id="RKP12261.1"/>
    </source>
</evidence>
<evidence type="ECO:0000256" key="3">
    <source>
        <dbReference type="ARBA" id="ARBA00022448"/>
    </source>
</evidence>
<feature type="domain" description="Major facilitator superfamily (MFS) profile" evidence="9">
    <location>
        <begin position="9"/>
        <end position="443"/>
    </location>
</feature>
<evidence type="ECO:0000256" key="7">
    <source>
        <dbReference type="RuleBase" id="RU003346"/>
    </source>
</evidence>
<dbReference type="PANTHER" id="PTHR48022:SF2">
    <property type="entry name" value="PLASTIDIC GLUCOSE TRANSPORTER 4"/>
    <property type="match status" value="1"/>
</dbReference>
<dbReference type="GO" id="GO:0005351">
    <property type="term" value="F:carbohydrate:proton symporter activity"/>
    <property type="evidence" value="ECO:0007669"/>
    <property type="project" value="TreeGrafter"/>
</dbReference>
<dbReference type="Pfam" id="PF00083">
    <property type="entry name" value="Sugar_tr"/>
    <property type="match status" value="1"/>
</dbReference>
<dbReference type="InterPro" id="IPR036259">
    <property type="entry name" value="MFS_trans_sf"/>
</dbReference>
<evidence type="ECO:0000313" key="11">
    <source>
        <dbReference type="Proteomes" id="UP000267251"/>
    </source>
</evidence>
<keyword evidence="3 7" id="KW-0813">Transport</keyword>
<proteinExistence type="inferred from homology"/>
<dbReference type="FunFam" id="1.20.1250.20:FF:000026">
    <property type="entry name" value="MFS quinate transporter QutD"/>
    <property type="match status" value="1"/>
</dbReference>
<organism evidence="10 11">
    <name type="scientific">Piptocephalis cylindrospora</name>
    <dbReference type="NCBI Taxonomy" id="1907219"/>
    <lineage>
        <taxon>Eukaryota</taxon>
        <taxon>Fungi</taxon>
        <taxon>Fungi incertae sedis</taxon>
        <taxon>Zoopagomycota</taxon>
        <taxon>Zoopagomycotina</taxon>
        <taxon>Zoopagomycetes</taxon>
        <taxon>Zoopagales</taxon>
        <taxon>Piptocephalidaceae</taxon>
        <taxon>Piptocephalis</taxon>
    </lineage>
</organism>
<reference evidence="11" key="1">
    <citation type="journal article" date="2018" name="Nat. Microbiol.">
        <title>Leveraging single-cell genomics to expand the fungal tree of life.</title>
        <authorList>
            <person name="Ahrendt S.R."/>
            <person name="Quandt C.A."/>
            <person name="Ciobanu D."/>
            <person name="Clum A."/>
            <person name="Salamov A."/>
            <person name="Andreopoulos B."/>
            <person name="Cheng J.F."/>
            <person name="Woyke T."/>
            <person name="Pelin A."/>
            <person name="Henrissat B."/>
            <person name="Reynolds N.K."/>
            <person name="Benny G.L."/>
            <person name="Smith M.E."/>
            <person name="James T.Y."/>
            <person name="Grigoriev I.V."/>
        </authorList>
    </citation>
    <scope>NUCLEOTIDE SEQUENCE [LARGE SCALE GENOMIC DNA]</scope>
</reference>
<feature type="transmembrane region" description="Helical" evidence="8">
    <location>
        <begin position="319"/>
        <end position="344"/>
    </location>
</feature>
<dbReference type="GO" id="GO:0016020">
    <property type="term" value="C:membrane"/>
    <property type="evidence" value="ECO:0007669"/>
    <property type="project" value="UniProtKB-SubCell"/>
</dbReference>
<feature type="transmembrane region" description="Helical" evidence="8">
    <location>
        <begin position="169"/>
        <end position="190"/>
    </location>
</feature>
<dbReference type="PRINTS" id="PR00171">
    <property type="entry name" value="SUGRTRNSPORT"/>
</dbReference>
<feature type="transmembrane region" description="Helical" evidence="8">
    <location>
        <begin position="101"/>
        <end position="124"/>
    </location>
</feature>
<feature type="transmembrane region" description="Helical" evidence="8">
    <location>
        <begin position="350"/>
        <end position="370"/>
    </location>
</feature>
<gene>
    <name evidence="10" type="ORF">BJ684DRAFT_11752</name>
</gene>
<dbReference type="PROSITE" id="PS50850">
    <property type="entry name" value="MFS"/>
    <property type="match status" value="1"/>
</dbReference>
<evidence type="ECO:0000256" key="6">
    <source>
        <dbReference type="ARBA" id="ARBA00023136"/>
    </source>
</evidence>
<feature type="transmembrane region" description="Helical" evidence="8">
    <location>
        <begin position="77"/>
        <end position="95"/>
    </location>
</feature>
<evidence type="ECO:0000256" key="8">
    <source>
        <dbReference type="SAM" id="Phobius"/>
    </source>
</evidence>
<dbReference type="PROSITE" id="PS00217">
    <property type="entry name" value="SUGAR_TRANSPORT_2"/>
    <property type="match status" value="1"/>
</dbReference>
<dbReference type="InterPro" id="IPR020846">
    <property type="entry name" value="MFS_dom"/>
</dbReference>
<evidence type="ECO:0000256" key="2">
    <source>
        <dbReference type="ARBA" id="ARBA00010992"/>
    </source>
</evidence>
<dbReference type="OrthoDB" id="8120565at2759"/>
<dbReference type="InterPro" id="IPR005829">
    <property type="entry name" value="Sugar_transporter_CS"/>
</dbReference>
<dbReference type="Gene3D" id="1.20.1250.20">
    <property type="entry name" value="MFS general substrate transporter like domains"/>
    <property type="match status" value="1"/>
</dbReference>
<keyword evidence="4 8" id="KW-0812">Transmembrane</keyword>